<name>A0A1L3MMP3_9BACI</name>
<reference evidence="1 2" key="1">
    <citation type="journal article" date="2016" name="Sci. Rep.">
        <title>Complete genome sequence and transcriptomic analysis of a novel marine strain Bacillus weihaiensis reveals the mechanism of brown algae degradation.</title>
        <authorList>
            <person name="Zhu Y."/>
            <person name="Chen P."/>
            <person name="Bao Y."/>
            <person name="Men Y."/>
            <person name="Zeng Y."/>
            <person name="Yang J."/>
            <person name="Sun J."/>
            <person name="Sun Y."/>
        </authorList>
    </citation>
    <scope>NUCLEOTIDE SEQUENCE [LARGE SCALE GENOMIC DNA]</scope>
    <source>
        <strain evidence="1 2">Alg07</strain>
    </source>
</reference>
<dbReference type="Proteomes" id="UP000181936">
    <property type="component" value="Chromosome"/>
</dbReference>
<keyword evidence="2" id="KW-1185">Reference proteome</keyword>
<dbReference type="KEGG" id="bwh:A9C19_01775"/>
<accession>A0A1L3MMP3</accession>
<evidence type="ECO:0000313" key="1">
    <source>
        <dbReference type="EMBL" id="APH03582.1"/>
    </source>
</evidence>
<proteinExistence type="predicted"/>
<dbReference type="AlphaFoldDB" id="A0A1L3MMP3"/>
<dbReference type="STRING" id="1547283.A9C19_01775"/>
<organism evidence="1 2">
    <name type="scientific">Bacillus weihaiensis</name>
    <dbReference type="NCBI Taxonomy" id="1547283"/>
    <lineage>
        <taxon>Bacteria</taxon>
        <taxon>Bacillati</taxon>
        <taxon>Bacillota</taxon>
        <taxon>Bacilli</taxon>
        <taxon>Bacillales</taxon>
        <taxon>Bacillaceae</taxon>
        <taxon>Bacillus</taxon>
    </lineage>
</organism>
<sequence length="89" mass="10511">MELEVKISYEDKGYQLEVYPFNGNLISASHFESKDSLEDTIKVVERLLNKINITEEYVHFSSNCNGEKRRVLSIEDIKNFAEQDFREYL</sequence>
<dbReference type="RefSeq" id="WP_072578372.1">
    <property type="nucleotide sequence ID" value="NZ_CP016020.1"/>
</dbReference>
<protein>
    <submittedName>
        <fullName evidence="1">Uncharacterized protein</fullName>
    </submittedName>
</protein>
<gene>
    <name evidence="1" type="ORF">A9C19_01775</name>
</gene>
<evidence type="ECO:0000313" key="2">
    <source>
        <dbReference type="Proteomes" id="UP000181936"/>
    </source>
</evidence>
<dbReference type="EMBL" id="CP016020">
    <property type="protein sequence ID" value="APH03582.1"/>
    <property type="molecule type" value="Genomic_DNA"/>
</dbReference>